<proteinExistence type="predicted"/>
<gene>
    <name evidence="2" type="ORF">CEXT_470851</name>
</gene>
<dbReference type="Proteomes" id="UP001054945">
    <property type="component" value="Unassembled WGS sequence"/>
</dbReference>
<evidence type="ECO:0000313" key="2">
    <source>
        <dbReference type="EMBL" id="GIY15403.1"/>
    </source>
</evidence>
<reference evidence="2 3" key="1">
    <citation type="submission" date="2021-06" db="EMBL/GenBank/DDBJ databases">
        <title>Caerostris extrusa draft genome.</title>
        <authorList>
            <person name="Kono N."/>
            <person name="Arakawa K."/>
        </authorList>
    </citation>
    <scope>NUCLEOTIDE SEQUENCE [LARGE SCALE GENOMIC DNA]</scope>
</reference>
<name>A0AAV4R0G8_CAEEX</name>
<sequence>MSTRHFLFFDGTLNLVCKANLKIIIGSSTLSVFPYEANFCVFLCSCDVSITDQAGLTSRELIPSTQQQPSFLFSISTSPSSSHSRKSPTSPIHHRL</sequence>
<evidence type="ECO:0000256" key="1">
    <source>
        <dbReference type="SAM" id="MobiDB-lite"/>
    </source>
</evidence>
<dbReference type="EMBL" id="BPLR01007232">
    <property type="protein sequence ID" value="GIY15403.1"/>
    <property type="molecule type" value="Genomic_DNA"/>
</dbReference>
<comment type="caution">
    <text evidence="2">The sequence shown here is derived from an EMBL/GenBank/DDBJ whole genome shotgun (WGS) entry which is preliminary data.</text>
</comment>
<dbReference type="AlphaFoldDB" id="A0AAV4R0G8"/>
<protein>
    <submittedName>
        <fullName evidence="2">Uncharacterized protein</fullName>
    </submittedName>
</protein>
<feature type="region of interest" description="Disordered" evidence="1">
    <location>
        <begin position="74"/>
        <end position="96"/>
    </location>
</feature>
<accession>A0AAV4R0G8</accession>
<organism evidence="2 3">
    <name type="scientific">Caerostris extrusa</name>
    <name type="common">Bark spider</name>
    <name type="synonym">Caerostris bankana</name>
    <dbReference type="NCBI Taxonomy" id="172846"/>
    <lineage>
        <taxon>Eukaryota</taxon>
        <taxon>Metazoa</taxon>
        <taxon>Ecdysozoa</taxon>
        <taxon>Arthropoda</taxon>
        <taxon>Chelicerata</taxon>
        <taxon>Arachnida</taxon>
        <taxon>Araneae</taxon>
        <taxon>Araneomorphae</taxon>
        <taxon>Entelegynae</taxon>
        <taxon>Araneoidea</taxon>
        <taxon>Araneidae</taxon>
        <taxon>Caerostris</taxon>
    </lineage>
</organism>
<evidence type="ECO:0000313" key="3">
    <source>
        <dbReference type="Proteomes" id="UP001054945"/>
    </source>
</evidence>
<keyword evidence="3" id="KW-1185">Reference proteome</keyword>